<dbReference type="PANTHER" id="PTHR43820:SF4">
    <property type="entry name" value="HIGH-AFFINITY BRANCHED-CHAIN AMINO ACID TRANSPORT ATP-BINDING PROTEIN LIVF"/>
    <property type="match status" value="1"/>
</dbReference>
<accession>A0A917VEP0</accession>
<dbReference type="Pfam" id="PF00005">
    <property type="entry name" value="ABC_tran"/>
    <property type="match status" value="2"/>
</dbReference>
<evidence type="ECO:0000259" key="6">
    <source>
        <dbReference type="PROSITE" id="PS50893"/>
    </source>
</evidence>
<dbReference type="Pfam" id="PF12399">
    <property type="entry name" value="BCA_ABC_TP_C"/>
    <property type="match status" value="1"/>
</dbReference>
<evidence type="ECO:0000313" key="8">
    <source>
        <dbReference type="Proteomes" id="UP000612956"/>
    </source>
</evidence>
<keyword evidence="2" id="KW-0813">Transport</keyword>
<dbReference type="GO" id="GO:0015807">
    <property type="term" value="P:L-amino acid transport"/>
    <property type="evidence" value="ECO:0007669"/>
    <property type="project" value="TreeGrafter"/>
</dbReference>
<dbReference type="InterPro" id="IPR027417">
    <property type="entry name" value="P-loop_NTPase"/>
</dbReference>
<evidence type="ECO:0000256" key="4">
    <source>
        <dbReference type="ARBA" id="ARBA00022840"/>
    </source>
</evidence>
<dbReference type="GO" id="GO:0015658">
    <property type="term" value="F:branched-chain amino acid transmembrane transporter activity"/>
    <property type="evidence" value="ECO:0007669"/>
    <property type="project" value="TreeGrafter"/>
</dbReference>
<keyword evidence="8" id="KW-1185">Reference proteome</keyword>
<dbReference type="InterPro" id="IPR032823">
    <property type="entry name" value="BCA_ABC_TP_C"/>
</dbReference>
<evidence type="ECO:0000256" key="1">
    <source>
        <dbReference type="ARBA" id="ARBA00005417"/>
    </source>
</evidence>
<protein>
    <recommendedName>
        <fullName evidence="6">ABC transporter domain-containing protein</fullName>
    </recommendedName>
</protein>
<sequence length="599" mass="64761">MTGPGDALYDNDDLQAGYEAVPPAEDPGVVDVTAVLPALGDPDVVAELSAPHREIETAVGEPLLRTEGLTVKFGGLTALDNVSFEIRRGEILGLIGPNGAGKTTCFNAITGVYKPSSGSVFFDGKPLTAKTKRYEITRLGIARTFQNVRLFGEMTALENVVVGTDARHRTSVPGAIFRTPRMHREERDAIDRGMALLEFVGIAPRAVEKARNLSYGDQRRLEIARALATEPKLLCLDEPAAGFNPSEKSALMDLIRKIRDDGYTVLLIEHDMRLVMGVTDRIVVLEFGRKIADGLPAQVRQDPAVIAAYLGVPDADSIEEVREEAEVLSAEGATPPVNRDPVVVSEKLSKEAGKPVADPQTPLLEVRDMVVHYGRIEALHGISLSVSEGELVTLLGANGAGKTTTMRALSGLLPLTSGKIFFKGEDITPVKAHERVLSGLIQAPEGRGVFPGMTVMENLDMGCYGRPFKDKSEYAKTLDWVFELFPRLAERRKQVGGTMSGGEQQMLAIGRALMARPKLLLLDEPSMGLAPMVIQQIFMIISEINRQGTTVLLVEQNAQQALTRSDRGYILETGEITKSGSGRELLADPAVKTAYLGAD</sequence>
<keyword evidence="4" id="KW-0067">ATP-binding</keyword>
<dbReference type="InterPro" id="IPR052156">
    <property type="entry name" value="BCAA_Transport_ATP-bd_LivF"/>
</dbReference>
<keyword evidence="5" id="KW-0029">Amino-acid transport</keyword>
<evidence type="ECO:0000256" key="2">
    <source>
        <dbReference type="ARBA" id="ARBA00022448"/>
    </source>
</evidence>
<dbReference type="InterPro" id="IPR017871">
    <property type="entry name" value="ABC_transporter-like_CS"/>
</dbReference>
<dbReference type="EMBL" id="BMMW01000006">
    <property type="protein sequence ID" value="GGK68028.1"/>
    <property type="molecule type" value="Genomic_DNA"/>
</dbReference>
<dbReference type="SUPFAM" id="SSF52540">
    <property type="entry name" value="P-loop containing nucleoside triphosphate hydrolases"/>
    <property type="match status" value="2"/>
</dbReference>
<dbReference type="Proteomes" id="UP000612956">
    <property type="component" value="Unassembled WGS sequence"/>
</dbReference>
<reference evidence="7" key="1">
    <citation type="journal article" date="2014" name="Int. J. Syst. Evol. Microbiol.">
        <title>Complete genome sequence of Corynebacterium casei LMG S-19264T (=DSM 44701T), isolated from a smear-ripened cheese.</title>
        <authorList>
            <consortium name="US DOE Joint Genome Institute (JGI-PGF)"/>
            <person name="Walter F."/>
            <person name="Albersmeier A."/>
            <person name="Kalinowski J."/>
            <person name="Ruckert C."/>
        </authorList>
    </citation>
    <scope>NUCLEOTIDE SEQUENCE</scope>
    <source>
        <strain evidence="7">CGMCC 4.7278</strain>
    </source>
</reference>
<feature type="domain" description="ABC transporter" evidence="6">
    <location>
        <begin position="64"/>
        <end position="312"/>
    </location>
</feature>
<evidence type="ECO:0000313" key="7">
    <source>
        <dbReference type="EMBL" id="GGK68028.1"/>
    </source>
</evidence>
<dbReference type="PROSITE" id="PS00211">
    <property type="entry name" value="ABC_TRANSPORTER_1"/>
    <property type="match status" value="2"/>
</dbReference>
<comment type="similarity">
    <text evidence="1">Belongs to the ABC transporter superfamily.</text>
</comment>
<dbReference type="SMART" id="SM00382">
    <property type="entry name" value="AAA"/>
    <property type="match status" value="2"/>
</dbReference>
<dbReference type="PROSITE" id="PS50893">
    <property type="entry name" value="ABC_TRANSPORTER_2"/>
    <property type="match status" value="2"/>
</dbReference>
<dbReference type="Gene3D" id="3.40.50.300">
    <property type="entry name" value="P-loop containing nucleotide triphosphate hydrolases"/>
    <property type="match status" value="2"/>
</dbReference>
<dbReference type="InterPro" id="IPR003593">
    <property type="entry name" value="AAA+_ATPase"/>
</dbReference>
<dbReference type="CDD" id="cd03224">
    <property type="entry name" value="ABC_TM1139_LivF_branched"/>
    <property type="match status" value="1"/>
</dbReference>
<reference evidence="7" key="2">
    <citation type="submission" date="2020-09" db="EMBL/GenBank/DDBJ databases">
        <authorList>
            <person name="Sun Q."/>
            <person name="Zhou Y."/>
        </authorList>
    </citation>
    <scope>NUCLEOTIDE SEQUENCE</scope>
    <source>
        <strain evidence="7">CGMCC 4.7278</strain>
    </source>
</reference>
<dbReference type="AlphaFoldDB" id="A0A917VEP0"/>
<feature type="domain" description="ABC transporter" evidence="6">
    <location>
        <begin position="364"/>
        <end position="598"/>
    </location>
</feature>
<dbReference type="InterPro" id="IPR003439">
    <property type="entry name" value="ABC_transporter-like_ATP-bd"/>
</dbReference>
<evidence type="ECO:0000256" key="3">
    <source>
        <dbReference type="ARBA" id="ARBA00022741"/>
    </source>
</evidence>
<dbReference type="FunFam" id="3.40.50.300:FF:000421">
    <property type="entry name" value="Branched-chain amino acid ABC transporter ATP-binding protein"/>
    <property type="match status" value="1"/>
</dbReference>
<comment type="caution">
    <text evidence="7">The sequence shown here is derived from an EMBL/GenBank/DDBJ whole genome shotgun (WGS) entry which is preliminary data.</text>
</comment>
<dbReference type="GO" id="GO:0005524">
    <property type="term" value="F:ATP binding"/>
    <property type="evidence" value="ECO:0007669"/>
    <property type="project" value="UniProtKB-KW"/>
</dbReference>
<dbReference type="CDD" id="cd03219">
    <property type="entry name" value="ABC_Mj1267_LivG_branched"/>
    <property type="match status" value="1"/>
</dbReference>
<organism evidence="7 8">
    <name type="scientific">Nocardia camponoti</name>
    <dbReference type="NCBI Taxonomy" id="1616106"/>
    <lineage>
        <taxon>Bacteria</taxon>
        <taxon>Bacillati</taxon>
        <taxon>Actinomycetota</taxon>
        <taxon>Actinomycetes</taxon>
        <taxon>Mycobacteriales</taxon>
        <taxon>Nocardiaceae</taxon>
        <taxon>Nocardia</taxon>
    </lineage>
</organism>
<keyword evidence="3" id="KW-0547">Nucleotide-binding</keyword>
<proteinExistence type="inferred from homology"/>
<dbReference type="PANTHER" id="PTHR43820">
    <property type="entry name" value="HIGH-AFFINITY BRANCHED-CHAIN AMINO ACID TRANSPORT ATP-BINDING PROTEIN LIVF"/>
    <property type="match status" value="1"/>
</dbReference>
<evidence type="ECO:0000256" key="5">
    <source>
        <dbReference type="ARBA" id="ARBA00022970"/>
    </source>
</evidence>
<dbReference type="GO" id="GO:0016887">
    <property type="term" value="F:ATP hydrolysis activity"/>
    <property type="evidence" value="ECO:0007669"/>
    <property type="project" value="InterPro"/>
</dbReference>
<name>A0A917VEP0_9NOCA</name>
<gene>
    <name evidence="7" type="ORF">GCM10011591_45270</name>
</gene>